<name>A0AA36BY23_OCTVU</name>
<dbReference type="PROSITE" id="PS50157">
    <property type="entry name" value="ZINC_FINGER_C2H2_2"/>
    <property type="match status" value="1"/>
</dbReference>
<dbReference type="Proteomes" id="UP001162480">
    <property type="component" value="Chromosome 27"/>
</dbReference>
<evidence type="ECO:0000259" key="8">
    <source>
        <dbReference type="PROSITE" id="PS50157"/>
    </source>
</evidence>
<dbReference type="Pfam" id="PF00096">
    <property type="entry name" value="zf-C2H2"/>
    <property type="match status" value="1"/>
</dbReference>
<dbReference type="InterPro" id="IPR013087">
    <property type="entry name" value="Znf_C2H2_type"/>
</dbReference>
<keyword evidence="2" id="KW-0479">Metal-binding</keyword>
<dbReference type="PANTHER" id="PTHR23234:SF10">
    <property type="entry name" value="RIKEN CDNA 6720489N17 GENE-RELATED"/>
    <property type="match status" value="1"/>
</dbReference>
<dbReference type="PROSITE" id="PS00028">
    <property type="entry name" value="ZINC_FINGER_C2H2_1"/>
    <property type="match status" value="1"/>
</dbReference>
<dbReference type="SMART" id="SM00355">
    <property type="entry name" value="ZnF_C2H2"/>
    <property type="match status" value="1"/>
</dbReference>
<evidence type="ECO:0000256" key="4">
    <source>
        <dbReference type="ARBA" id="ARBA00022771"/>
    </source>
</evidence>
<reference evidence="9" key="1">
    <citation type="submission" date="2023-08" db="EMBL/GenBank/DDBJ databases">
        <authorList>
            <person name="Alioto T."/>
            <person name="Alioto T."/>
            <person name="Gomez Garrido J."/>
        </authorList>
    </citation>
    <scope>NUCLEOTIDE SEQUENCE</scope>
</reference>
<dbReference type="InterPro" id="IPR050758">
    <property type="entry name" value="Znf_C2H2-type"/>
</dbReference>
<keyword evidence="6" id="KW-0539">Nucleus</keyword>
<dbReference type="PANTHER" id="PTHR23234">
    <property type="entry name" value="ZNF44 PROTEIN"/>
    <property type="match status" value="1"/>
</dbReference>
<protein>
    <submittedName>
        <fullName evidence="9">---NA</fullName>
    </submittedName>
</protein>
<dbReference type="EMBL" id="OX597840">
    <property type="protein sequence ID" value="CAI9741962.1"/>
    <property type="molecule type" value="Genomic_DNA"/>
</dbReference>
<keyword evidence="5" id="KW-0862">Zinc</keyword>
<proteinExistence type="predicted"/>
<keyword evidence="10" id="KW-1185">Reference proteome</keyword>
<dbReference type="FunFam" id="3.30.160.60:FF:001498">
    <property type="entry name" value="Zinc finger protein 404"/>
    <property type="match status" value="1"/>
</dbReference>
<gene>
    <name evidence="9" type="ORF">OCTVUL_1B021508</name>
</gene>
<dbReference type="Gene3D" id="3.30.160.60">
    <property type="entry name" value="Classic Zinc Finger"/>
    <property type="match status" value="2"/>
</dbReference>
<organism evidence="9 10">
    <name type="scientific">Octopus vulgaris</name>
    <name type="common">Common octopus</name>
    <dbReference type="NCBI Taxonomy" id="6645"/>
    <lineage>
        <taxon>Eukaryota</taxon>
        <taxon>Metazoa</taxon>
        <taxon>Spiralia</taxon>
        <taxon>Lophotrochozoa</taxon>
        <taxon>Mollusca</taxon>
        <taxon>Cephalopoda</taxon>
        <taxon>Coleoidea</taxon>
        <taxon>Octopodiformes</taxon>
        <taxon>Octopoda</taxon>
        <taxon>Incirrata</taxon>
        <taxon>Octopodidae</taxon>
        <taxon>Octopus</taxon>
    </lineage>
</organism>
<evidence type="ECO:0000256" key="1">
    <source>
        <dbReference type="ARBA" id="ARBA00004123"/>
    </source>
</evidence>
<keyword evidence="3" id="KW-0677">Repeat</keyword>
<evidence type="ECO:0000256" key="7">
    <source>
        <dbReference type="PROSITE-ProRule" id="PRU00042"/>
    </source>
</evidence>
<evidence type="ECO:0000313" key="9">
    <source>
        <dbReference type="EMBL" id="CAI9741962.1"/>
    </source>
</evidence>
<evidence type="ECO:0000256" key="6">
    <source>
        <dbReference type="ARBA" id="ARBA00023242"/>
    </source>
</evidence>
<dbReference type="SUPFAM" id="SSF57667">
    <property type="entry name" value="beta-beta-alpha zinc fingers"/>
    <property type="match status" value="1"/>
</dbReference>
<evidence type="ECO:0000313" key="10">
    <source>
        <dbReference type="Proteomes" id="UP001162480"/>
    </source>
</evidence>
<evidence type="ECO:0000256" key="3">
    <source>
        <dbReference type="ARBA" id="ARBA00022737"/>
    </source>
</evidence>
<dbReference type="AlphaFoldDB" id="A0AA36BY23"/>
<dbReference type="GO" id="GO:0005634">
    <property type="term" value="C:nucleus"/>
    <property type="evidence" value="ECO:0007669"/>
    <property type="project" value="UniProtKB-SubCell"/>
</dbReference>
<dbReference type="GO" id="GO:0008270">
    <property type="term" value="F:zinc ion binding"/>
    <property type="evidence" value="ECO:0007669"/>
    <property type="project" value="UniProtKB-KW"/>
</dbReference>
<feature type="domain" description="C2H2-type" evidence="8">
    <location>
        <begin position="30"/>
        <end position="57"/>
    </location>
</feature>
<sequence>MAVGGGGSRIGLDCGGVCVHKRTNLEQKPYNCNICGKSFYERRNFTTHTRVHGGEKPYHCDIIGESFSVSSCLTRPKHTQTLEKTSFR</sequence>
<evidence type="ECO:0000256" key="5">
    <source>
        <dbReference type="ARBA" id="ARBA00022833"/>
    </source>
</evidence>
<comment type="subcellular location">
    <subcellularLocation>
        <location evidence="1">Nucleus</location>
    </subcellularLocation>
</comment>
<accession>A0AA36BY23</accession>
<keyword evidence="4 7" id="KW-0863">Zinc-finger</keyword>
<evidence type="ECO:0000256" key="2">
    <source>
        <dbReference type="ARBA" id="ARBA00022723"/>
    </source>
</evidence>
<dbReference type="InterPro" id="IPR036236">
    <property type="entry name" value="Znf_C2H2_sf"/>
</dbReference>